<comment type="similarity">
    <text evidence="2 4">Belongs to the AB hydrolase superfamily. Lipase family.</text>
</comment>
<comment type="caution">
    <text evidence="6">The sequence shown here is derived from an EMBL/GenBank/DDBJ whole genome shotgun (WGS) entry which is preliminary data.</text>
</comment>
<dbReference type="OMA" id="FAWSIEN"/>
<dbReference type="STRING" id="158441.A0A226ESM3"/>
<dbReference type="Pfam" id="PF00151">
    <property type="entry name" value="Lipase"/>
    <property type="match status" value="1"/>
</dbReference>
<keyword evidence="3" id="KW-0964">Secreted</keyword>
<dbReference type="InterPro" id="IPR013818">
    <property type="entry name" value="Lipase"/>
</dbReference>
<evidence type="ECO:0000256" key="2">
    <source>
        <dbReference type="ARBA" id="ARBA00010701"/>
    </source>
</evidence>
<dbReference type="PANTHER" id="PTHR11610:SF173">
    <property type="entry name" value="LIPASE DOMAIN-CONTAINING PROTEIN-RELATED"/>
    <property type="match status" value="1"/>
</dbReference>
<dbReference type="GO" id="GO:0016042">
    <property type="term" value="P:lipid catabolic process"/>
    <property type="evidence" value="ECO:0007669"/>
    <property type="project" value="TreeGrafter"/>
</dbReference>
<protein>
    <submittedName>
        <fullName evidence="6">Phospholipase A1 1</fullName>
    </submittedName>
</protein>
<feature type="domain" description="Lipase" evidence="5">
    <location>
        <begin position="70"/>
        <end position="279"/>
    </location>
</feature>
<dbReference type="OrthoDB" id="199913at2759"/>
<dbReference type="Proteomes" id="UP000198287">
    <property type="component" value="Unassembled WGS sequence"/>
</dbReference>
<reference evidence="6 7" key="1">
    <citation type="submission" date="2015-12" db="EMBL/GenBank/DDBJ databases">
        <title>The genome of Folsomia candida.</title>
        <authorList>
            <person name="Faddeeva A."/>
            <person name="Derks M.F."/>
            <person name="Anvar Y."/>
            <person name="Smit S."/>
            <person name="Van Straalen N."/>
            <person name="Roelofs D."/>
        </authorList>
    </citation>
    <scope>NUCLEOTIDE SEQUENCE [LARGE SCALE GENOMIC DNA]</scope>
    <source>
        <strain evidence="6 7">VU population</strain>
        <tissue evidence="6">Whole body</tissue>
    </source>
</reference>
<evidence type="ECO:0000256" key="1">
    <source>
        <dbReference type="ARBA" id="ARBA00004613"/>
    </source>
</evidence>
<evidence type="ECO:0000259" key="5">
    <source>
        <dbReference type="Pfam" id="PF00151"/>
    </source>
</evidence>
<evidence type="ECO:0000313" key="7">
    <source>
        <dbReference type="Proteomes" id="UP000198287"/>
    </source>
</evidence>
<dbReference type="PRINTS" id="PR00821">
    <property type="entry name" value="TAGLIPASE"/>
</dbReference>
<dbReference type="InterPro" id="IPR000734">
    <property type="entry name" value="TAG_lipase"/>
</dbReference>
<dbReference type="InterPro" id="IPR029058">
    <property type="entry name" value="AB_hydrolase_fold"/>
</dbReference>
<evidence type="ECO:0000256" key="3">
    <source>
        <dbReference type="ARBA" id="ARBA00022525"/>
    </source>
</evidence>
<proteinExistence type="inferred from homology"/>
<dbReference type="PANTHER" id="PTHR11610">
    <property type="entry name" value="LIPASE"/>
    <property type="match status" value="1"/>
</dbReference>
<name>A0A226ESM3_FOLCA</name>
<sequence>MTLSKFDTKVESELIDLTAWKLPIPWEIDIIEPELHFYASGKADPVKAPYTKDPDQLLEDLTSAGYLGKKTSKIIFITHGFENDITTEWLPQMKDEIFKVDPEALVVLLGWGGGANINVLKYAQAAANTQTVAKWFREYLSSIRTSFSDDIFLWGIGHSLGAHLLGLAGRQSQAFNRITGLDPAGPSFEKVNQENRLCNTDAKVVDVIHTDGYDTVFDPGDWFAPVNHYGTLIPLGTIDFYPNFGYRQPGISHFKIAESHHRSIDLFIWSIGNPGRFMTNAVLDGIPAYESPVEKVKYDTETVDMGFHFDTNHNGLFYMETNGAVPWTNELKDDECVGWGWPFKSGCVIS</sequence>
<evidence type="ECO:0000313" key="6">
    <source>
        <dbReference type="EMBL" id="OXA60613.1"/>
    </source>
</evidence>
<keyword evidence="7" id="KW-1185">Reference proteome</keyword>
<dbReference type="GO" id="GO:0016298">
    <property type="term" value="F:lipase activity"/>
    <property type="evidence" value="ECO:0007669"/>
    <property type="project" value="InterPro"/>
</dbReference>
<gene>
    <name evidence="6" type="ORF">Fcan01_04460</name>
</gene>
<dbReference type="GO" id="GO:0017171">
    <property type="term" value="F:serine hydrolase activity"/>
    <property type="evidence" value="ECO:0007669"/>
    <property type="project" value="TreeGrafter"/>
</dbReference>
<accession>A0A226ESM3</accession>
<organism evidence="6 7">
    <name type="scientific">Folsomia candida</name>
    <name type="common">Springtail</name>
    <dbReference type="NCBI Taxonomy" id="158441"/>
    <lineage>
        <taxon>Eukaryota</taxon>
        <taxon>Metazoa</taxon>
        <taxon>Ecdysozoa</taxon>
        <taxon>Arthropoda</taxon>
        <taxon>Hexapoda</taxon>
        <taxon>Collembola</taxon>
        <taxon>Entomobryomorpha</taxon>
        <taxon>Isotomoidea</taxon>
        <taxon>Isotomidae</taxon>
        <taxon>Proisotominae</taxon>
        <taxon>Folsomia</taxon>
    </lineage>
</organism>
<dbReference type="GO" id="GO:0005615">
    <property type="term" value="C:extracellular space"/>
    <property type="evidence" value="ECO:0007669"/>
    <property type="project" value="TreeGrafter"/>
</dbReference>
<dbReference type="SUPFAM" id="SSF53474">
    <property type="entry name" value="alpha/beta-Hydrolases"/>
    <property type="match status" value="1"/>
</dbReference>
<dbReference type="AlphaFoldDB" id="A0A226ESM3"/>
<dbReference type="EMBL" id="LNIX01000002">
    <property type="protein sequence ID" value="OXA60613.1"/>
    <property type="molecule type" value="Genomic_DNA"/>
</dbReference>
<comment type="subcellular location">
    <subcellularLocation>
        <location evidence="1">Secreted</location>
    </subcellularLocation>
</comment>
<evidence type="ECO:0000256" key="4">
    <source>
        <dbReference type="RuleBase" id="RU004262"/>
    </source>
</evidence>
<dbReference type="Gene3D" id="3.40.50.1820">
    <property type="entry name" value="alpha/beta hydrolase"/>
    <property type="match status" value="1"/>
</dbReference>